<protein>
    <submittedName>
        <fullName evidence="1">Uncharacterized protein</fullName>
    </submittedName>
</protein>
<proteinExistence type="predicted"/>
<name>A0AA86PRI6_9EUKA</name>
<keyword evidence="3" id="KW-1185">Reference proteome</keyword>
<reference evidence="2 3" key="2">
    <citation type="submission" date="2024-07" db="EMBL/GenBank/DDBJ databases">
        <authorList>
            <person name="Akdeniz Z."/>
        </authorList>
    </citation>
    <scope>NUCLEOTIDE SEQUENCE [LARGE SCALE GENOMIC DNA]</scope>
</reference>
<reference evidence="1" key="1">
    <citation type="submission" date="2023-06" db="EMBL/GenBank/DDBJ databases">
        <authorList>
            <person name="Kurt Z."/>
        </authorList>
    </citation>
    <scope>NUCLEOTIDE SEQUENCE</scope>
</reference>
<accession>A0AA86PRI6</accession>
<evidence type="ECO:0000313" key="1">
    <source>
        <dbReference type="EMBL" id="CAI9939829.1"/>
    </source>
</evidence>
<sequence>MFPVACLYDYNPKDAVMTHPQPQLPVRMDDPNRFLTSNEVKQSTRNMTICELGMSEQFFDLERTTSVVNHLMELYPFFSYGIKYDEQYKWMRYVEQPVQKIALQISRTFTSLQEIGDFIEISSQSLNSQKLIHWELVNLQIPELQTAKAALTVKIYHSLIDAVSIMQLFKLFNQFYSTSLTMQPVQITNYRPIMSCEHTELKPSTENQLNQKIPLTQITGQFGGWLGSKQQLFQDSKIRCRHYSQEDTARVGGAKYSFSLYAMHFAQIAAYAYFNKDLELEQKYIGAGVDMRREKHLNKVDFEQVLGQSATYSGMLASATPQTTVLEIAEQLQKQSEKADLTSEKFWQQQHVSEMGPVRFDKGPANVSLLCSNLGKMNLGEGPVAQMVGFSSNTHVWDKPSLGIVNTVSNGKLGVFFVEQDVNMFTEEQQEQSAEIYRLINRRIIESGADRVLVSDIIQLYQQNFAATKK</sequence>
<gene>
    <name evidence="1" type="ORF">HINF_LOCUS27474</name>
    <name evidence="2" type="ORF">HINF_LOCUS59189</name>
</gene>
<comment type="caution">
    <text evidence="1">The sequence shown here is derived from an EMBL/GenBank/DDBJ whole genome shotgun (WGS) entry which is preliminary data.</text>
</comment>
<evidence type="ECO:0000313" key="3">
    <source>
        <dbReference type="Proteomes" id="UP001642409"/>
    </source>
</evidence>
<dbReference type="EMBL" id="CATOUU010000668">
    <property type="protein sequence ID" value="CAI9939829.1"/>
    <property type="molecule type" value="Genomic_DNA"/>
</dbReference>
<dbReference type="EMBL" id="CAXDID020000338">
    <property type="protein sequence ID" value="CAL6079034.1"/>
    <property type="molecule type" value="Genomic_DNA"/>
</dbReference>
<dbReference type="Proteomes" id="UP001642409">
    <property type="component" value="Unassembled WGS sequence"/>
</dbReference>
<dbReference type="AlphaFoldDB" id="A0AA86PRI6"/>
<organism evidence="1">
    <name type="scientific">Hexamita inflata</name>
    <dbReference type="NCBI Taxonomy" id="28002"/>
    <lineage>
        <taxon>Eukaryota</taxon>
        <taxon>Metamonada</taxon>
        <taxon>Diplomonadida</taxon>
        <taxon>Hexamitidae</taxon>
        <taxon>Hexamitinae</taxon>
        <taxon>Hexamita</taxon>
    </lineage>
</organism>
<evidence type="ECO:0000313" key="2">
    <source>
        <dbReference type="EMBL" id="CAL6079034.1"/>
    </source>
</evidence>